<sequence>LLGYITQEAMPFLLQLLLPEVPLCSIWHLRQQGRVPMLQQHEDQGRQPQVSLKLIQWLKIMYCLIYHGFPILEIRISCMV</sequence>
<organism evidence="1 2">
    <name type="scientific">Dichanthelium oligosanthes</name>
    <dbReference type="NCBI Taxonomy" id="888268"/>
    <lineage>
        <taxon>Eukaryota</taxon>
        <taxon>Viridiplantae</taxon>
        <taxon>Streptophyta</taxon>
        <taxon>Embryophyta</taxon>
        <taxon>Tracheophyta</taxon>
        <taxon>Spermatophyta</taxon>
        <taxon>Magnoliopsida</taxon>
        <taxon>Liliopsida</taxon>
        <taxon>Poales</taxon>
        <taxon>Poaceae</taxon>
        <taxon>PACMAD clade</taxon>
        <taxon>Panicoideae</taxon>
        <taxon>Panicodae</taxon>
        <taxon>Paniceae</taxon>
        <taxon>Dichantheliinae</taxon>
        <taxon>Dichanthelium</taxon>
    </lineage>
</organism>
<dbReference type="EMBL" id="LWDX02026903">
    <property type="protein sequence ID" value="OEL29802.1"/>
    <property type="molecule type" value="Genomic_DNA"/>
</dbReference>
<gene>
    <name evidence="1" type="ORF">BAE44_0009179</name>
</gene>
<proteinExistence type="predicted"/>
<dbReference type="Proteomes" id="UP000095767">
    <property type="component" value="Unassembled WGS sequence"/>
</dbReference>
<dbReference type="AlphaFoldDB" id="A0A1E5VXH5"/>
<keyword evidence="2" id="KW-1185">Reference proteome</keyword>
<comment type="caution">
    <text evidence="1">The sequence shown here is derived from an EMBL/GenBank/DDBJ whole genome shotgun (WGS) entry which is preliminary data.</text>
</comment>
<reference evidence="1 2" key="1">
    <citation type="submission" date="2016-09" db="EMBL/GenBank/DDBJ databases">
        <title>The draft genome of Dichanthelium oligosanthes: A C3 panicoid grass species.</title>
        <authorList>
            <person name="Studer A.J."/>
            <person name="Schnable J.C."/>
            <person name="Brutnell T.P."/>
        </authorList>
    </citation>
    <scope>NUCLEOTIDE SEQUENCE [LARGE SCALE GENOMIC DNA]</scope>
    <source>
        <strain evidence="2">cv. Kellogg 1175</strain>
        <tissue evidence="1">Leaf</tissue>
    </source>
</reference>
<name>A0A1E5VXH5_9POAL</name>
<evidence type="ECO:0000313" key="1">
    <source>
        <dbReference type="EMBL" id="OEL29802.1"/>
    </source>
</evidence>
<accession>A0A1E5VXH5</accession>
<evidence type="ECO:0000313" key="2">
    <source>
        <dbReference type="Proteomes" id="UP000095767"/>
    </source>
</evidence>
<protein>
    <submittedName>
        <fullName evidence="1">Uncharacterized protein</fullName>
    </submittedName>
</protein>
<feature type="non-terminal residue" evidence="1">
    <location>
        <position position="1"/>
    </location>
</feature>
<dbReference type="OrthoDB" id="10557527at2759"/>